<proteinExistence type="predicted"/>
<gene>
    <name evidence="1" type="ORF">DSL72_002048</name>
</gene>
<dbReference type="EMBL" id="CP063407">
    <property type="protein sequence ID" value="QSZ32474.1"/>
    <property type="molecule type" value="Genomic_DNA"/>
</dbReference>
<keyword evidence="2" id="KW-1185">Reference proteome</keyword>
<organism evidence="1 2">
    <name type="scientific">Monilinia vaccinii-corymbosi</name>
    <dbReference type="NCBI Taxonomy" id="61207"/>
    <lineage>
        <taxon>Eukaryota</taxon>
        <taxon>Fungi</taxon>
        <taxon>Dikarya</taxon>
        <taxon>Ascomycota</taxon>
        <taxon>Pezizomycotina</taxon>
        <taxon>Leotiomycetes</taxon>
        <taxon>Helotiales</taxon>
        <taxon>Sclerotiniaceae</taxon>
        <taxon>Monilinia</taxon>
    </lineage>
</organism>
<name>A0A8A3PBI6_9HELO</name>
<reference evidence="1" key="1">
    <citation type="submission" date="2020-10" db="EMBL/GenBank/DDBJ databases">
        <title>Genome Sequence of Monilinia vaccinii-corymbosi Sheds Light on Mummy Berry Disease Infection of Blueberry and Mating Type.</title>
        <authorList>
            <person name="Yow A.G."/>
            <person name="Zhang Y."/>
            <person name="Bansal K."/>
            <person name="Eacker S.M."/>
            <person name="Sullivan S."/>
            <person name="Liachko I."/>
            <person name="Cubeta M.A."/>
            <person name="Rollins J.A."/>
            <person name="Ashrafi H."/>
        </authorList>
    </citation>
    <scope>NUCLEOTIDE SEQUENCE</scope>
    <source>
        <strain evidence="1">RL-1</strain>
    </source>
</reference>
<evidence type="ECO:0000313" key="1">
    <source>
        <dbReference type="EMBL" id="QSZ32474.1"/>
    </source>
</evidence>
<evidence type="ECO:0000313" key="2">
    <source>
        <dbReference type="Proteomes" id="UP000672032"/>
    </source>
</evidence>
<dbReference type="Proteomes" id="UP000672032">
    <property type="component" value="Chromosome 3"/>
</dbReference>
<protein>
    <submittedName>
        <fullName evidence="1">Uncharacterized protein</fullName>
    </submittedName>
</protein>
<sequence length="103" mass="11564">MSSSSTLKAVQQQEEELLKICTPIAELYKERSKEADGLENEREIARGLLGGPHYTGKDTISEMVIEHIVALIEWVFPVHEDQASQGLREFIERVKQILGGLNS</sequence>
<accession>A0A8A3PBI6</accession>
<dbReference type="AlphaFoldDB" id="A0A8A3PBI6"/>